<evidence type="ECO:0000313" key="1">
    <source>
        <dbReference type="EMBL" id="REC45234.1"/>
    </source>
</evidence>
<reference evidence="1 2" key="1">
    <citation type="journal article" date="2004" name="Emerg. Infect. Dis.">
        <title>Amoebae-resisting bacteria isolated from human nasal swabs by amoebal coculture.</title>
        <authorList>
            <person name="Greub G."/>
            <person name="La Scola B."/>
            <person name="Raoult D."/>
        </authorList>
    </citation>
    <scope>NUCLEOTIDE SEQUENCE [LARGE SCALE GENOMIC DNA]</scope>
    <source>
        <strain evidence="1 2">CCUG 51329</strain>
    </source>
</reference>
<organism evidence="1 2">
    <name type="scientific">Candidatus Chryseobacterium massiliense</name>
    <dbReference type="NCBI Taxonomy" id="204089"/>
    <lineage>
        <taxon>Bacteria</taxon>
        <taxon>Pseudomonadati</taxon>
        <taxon>Bacteroidota</taxon>
        <taxon>Flavobacteriia</taxon>
        <taxon>Flavobacteriales</taxon>
        <taxon>Weeksellaceae</taxon>
        <taxon>Chryseobacterium group</taxon>
        <taxon>Chryseobacterium</taxon>
    </lineage>
</organism>
<protein>
    <submittedName>
        <fullName evidence="1">Uncharacterized protein</fullName>
    </submittedName>
</protein>
<name>A0A3D9AV59_9FLAO</name>
<dbReference type="RefSeq" id="WP_116099435.1">
    <property type="nucleotide sequence ID" value="NZ_QNVU01000037.1"/>
</dbReference>
<evidence type="ECO:0000313" key="2">
    <source>
        <dbReference type="Proteomes" id="UP000256924"/>
    </source>
</evidence>
<comment type="caution">
    <text evidence="1">The sequence shown here is derived from an EMBL/GenBank/DDBJ whole genome shotgun (WGS) entry which is preliminary data.</text>
</comment>
<dbReference type="EMBL" id="QNVU01000037">
    <property type="protein sequence ID" value="REC45234.1"/>
    <property type="molecule type" value="Genomic_DNA"/>
</dbReference>
<dbReference type="AlphaFoldDB" id="A0A3D9AV59"/>
<keyword evidence="2" id="KW-1185">Reference proteome</keyword>
<dbReference type="Proteomes" id="UP000256924">
    <property type="component" value="Unassembled WGS sequence"/>
</dbReference>
<accession>A0A3D9AV59</accession>
<sequence>MKTITNKNKVNENAEYGVDSRYTGIEERKKDYKAIVKARLERANKPSKEQIIRAKLLQLKLKMDSYLKAPVYDHQNHFTAFLETYIDTIYSKRNEFAKDINITPILLSQIINNHRDANEEFILKLIIHSEKVFENLGKFNKTIWYEIYFQDKIFATMSNQKEWRPKIEKQVKFNETF</sequence>
<gene>
    <name evidence="1" type="ORF">DRF68_15915</name>
</gene>
<proteinExistence type="predicted"/>